<proteinExistence type="predicted"/>
<organism evidence="2 3">
    <name type="scientific">Proteus mirabilis</name>
    <dbReference type="NCBI Taxonomy" id="584"/>
    <lineage>
        <taxon>Bacteria</taxon>
        <taxon>Pseudomonadati</taxon>
        <taxon>Pseudomonadota</taxon>
        <taxon>Gammaproteobacteria</taxon>
        <taxon>Enterobacterales</taxon>
        <taxon>Morganellaceae</taxon>
        <taxon>Proteus</taxon>
    </lineage>
</organism>
<protein>
    <submittedName>
        <fullName evidence="2">Fumarate reductase flavoprotein subunit</fullName>
    </submittedName>
</protein>
<evidence type="ECO:0000313" key="3">
    <source>
        <dbReference type="Proteomes" id="UP000254191"/>
    </source>
</evidence>
<dbReference type="SUPFAM" id="SSF46977">
    <property type="entry name" value="Succinate dehydrogenase/fumarate reductase flavoprotein C-terminal domain"/>
    <property type="match status" value="1"/>
</dbReference>
<dbReference type="Proteomes" id="UP000254191">
    <property type="component" value="Unassembled WGS sequence"/>
</dbReference>
<evidence type="ECO:0000313" key="2">
    <source>
        <dbReference type="EMBL" id="SUC21537.1"/>
    </source>
</evidence>
<dbReference type="Pfam" id="PF02910">
    <property type="entry name" value="Succ_DH_flav_C"/>
    <property type="match status" value="1"/>
</dbReference>
<dbReference type="InterPro" id="IPR037099">
    <property type="entry name" value="Fum_R/Succ_DH_flav-like_C_sf"/>
</dbReference>
<sequence>MHKLVTSKNNLKKLMNQKGSENWAQIRDEMGEAMEEGCGIYRTPELMQKTIDKLTELKETF</sequence>
<evidence type="ECO:0000259" key="1">
    <source>
        <dbReference type="Pfam" id="PF02910"/>
    </source>
</evidence>
<feature type="domain" description="Fumarate reductase/succinate dehydrogenase flavoprotein-like C-terminal" evidence="1">
    <location>
        <begin position="27"/>
        <end position="60"/>
    </location>
</feature>
<dbReference type="InterPro" id="IPR015939">
    <property type="entry name" value="Fum_Rdtase/Succ_DH_flav-like_C"/>
</dbReference>
<dbReference type="GO" id="GO:0016491">
    <property type="term" value="F:oxidoreductase activity"/>
    <property type="evidence" value="ECO:0007669"/>
    <property type="project" value="InterPro"/>
</dbReference>
<dbReference type="EMBL" id="UGTS01000004">
    <property type="protein sequence ID" value="SUC21537.1"/>
    <property type="molecule type" value="Genomic_DNA"/>
</dbReference>
<dbReference type="AlphaFoldDB" id="A0A379FJX1"/>
<reference evidence="2 3" key="1">
    <citation type="submission" date="2018-06" db="EMBL/GenBank/DDBJ databases">
        <authorList>
            <consortium name="Pathogen Informatics"/>
            <person name="Doyle S."/>
        </authorList>
    </citation>
    <scope>NUCLEOTIDE SEQUENCE [LARGE SCALE GENOMIC DNA]</scope>
    <source>
        <strain evidence="2 3">NCTC11938</strain>
    </source>
</reference>
<gene>
    <name evidence="2" type="primary">frdA_4</name>
    <name evidence="2" type="ORF">NCTC11938_02357</name>
</gene>
<dbReference type="Gene3D" id="1.20.58.100">
    <property type="entry name" value="Fumarate reductase/succinate dehydrogenase flavoprotein-like, C-terminal domain"/>
    <property type="match status" value="1"/>
</dbReference>
<name>A0A379FJX1_PROMI</name>
<accession>A0A379FJX1</accession>